<dbReference type="EMBL" id="BARU01038474">
    <property type="protein sequence ID" value="GAH85061.1"/>
    <property type="molecule type" value="Genomic_DNA"/>
</dbReference>
<reference evidence="1" key="1">
    <citation type="journal article" date="2014" name="Front. Microbiol.">
        <title>High frequency of phylogenetically diverse reductive dehalogenase-homologous genes in deep subseafloor sedimentary metagenomes.</title>
        <authorList>
            <person name="Kawai M."/>
            <person name="Futagami T."/>
            <person name="Toyoda A."/>
            <person name="Takaki Y."/>
            <person name="Nishi S."/>
            <person name="Hori S."/>
            <person name="Arai W."/>
            <person name="Tsubouchi T."/>
            <person name="Morono Y."/>
            <person name="Uchiyama I."/>
            <person name="Ito T."/>
            <person name="Fujiyama A."/>
            <person name="Inagaki F."/>
            <person name="Takami H."/>
        </authorList>
    </citation>
    <scope>NUCLEOTIDE SEQUENCE</scope>
    <source>
        <strain evidence="1">Expedition CK06-06</strain>
    </source>
</reference>
<dbReference type="SUPFAM" id="SSF51679">
    <property type="entry name" value="Bacterial luciferase-like"/>
    <property type="match status" value="1"/>
</dbReference>
<dbReference type="InterPro" id="IPR036661">
    <property type="entry name" value="Luciferase-like_sf"/>
</dbReference>
<dbReference type="Gene3D" id="3.20.20.30">
    <property type="entry name" value="Luciferase-like domain"/>
    <property type="match status" value="1"/>
</dbReference>
<dbReference type="GO" id="GO:0016705">
    <property type="term" value="F:oxidoreductase activity, acting on paired donors, with incorporation or reduction of molecular oxygen"/>
    <property type="evidence" value="ECO:0007669"/>
    <property type="project" value="InterPro"/>
</dbReference>
<comment type="caution">
    <text evidence="1">The sequence shown here is derived from an EMBL/GenBank/DDBJ whole genome shotgun (WGS) entry which is preliminary data.</text>
</comment>
<organism evidence="1">
    <name type="scientific">marine sediment metagenome</name>
    <dbReference type="NCBI Taxonomy" id="412755"/>
    <lineage>
        <taxon>unclassified sequences</taxon>
        <taxon>metagenomes</taxon>
        <taxon>ecological metagenomes</taxon>
    </lineage>
</organism>
<accession>X1IRJ7</accession>
<sequence length="84" mass="9657">MFLRTELVLMLVILLSNKVKFGIYIANHGITSNPQDYVKLAKSGEEYGWEGFFIWDHVFLPWSPDEDVLDPWSILAAIATQTKK</sequence>
<feature type="non-terminal residue" evidence="1">
    <location>
        <position position="84"/>
    </location>
</feature>
<protein>
    <submittedName>
        <fullName evidence="1">Uncharacterized protein</fullName>
    </submittedName>
</protein>
<gene>
    <name evidence="1" type="ORF">S03H2_59800</name>
</gene>
<dbReference type="AlphaFoldDB" id="X1IRJ7"/>
<proteinExistence type="predicted"/>
<name>X1IRJ7_9ZZZZ</name>
<evidence type="ECO:0000313" key="1">
    <source>
        <dbReference type="EMBL" id="GAH85061.1"/>
    </source>
</evidence>